<accession>A0ABP1PSM6</accession>
<dbReference type="Gene3D" id="3.90.1150.10">
    <property type="entry name" value="Aspartate Aminotransferase, domain 1"/>
    <property type="match status" value="1"/>
</dbReference>
<dbReference type="InterPro" id="IPR001917">
    <property type="entry name" value="Aminotrans_II_pyridoxalP_BS"/>
</dbReference>
<name>A0ABP1PSM6_9HEXA</name>
<comment type="cofactor">
    <cofactor evidence="1">
        <name>pyridoxal 5'-phosphate</name>
        <dbReference type="ChEBI" id="CHEBI:597326"/>
    </cofactor>
</comment>
<keyword evidence="13" id="KW-0325">Glycoprotein</keyword>
<evidence type="ECO:0000256" key="14">
    <source>
        <dbReference type="ARBA" id="ARBA00023286"/>
    </source>
</evidence>
<evidence type="ECO:0000256" key="15">
    <source>
        <dbReference type="ARBA" id="ARBA00023303"/>
    </source>
</evidence>
<dbReference type="InterPro" id="IPR015421">
    <property type="entry name" value="PyrdxlP-dep_Trfase_major"/>
</dbReference>
<keyword evidence="10" id="KW-0406">Ion transport</keyword>
<dbReference type="PANTHER" id="PTHR13693:SF3">
    <property type="entry name" value="LD36009P"/>
    <property type="match status" value="1"/>
</dbReference>
<keyword evidence="6" id="KW-0808">Transferase</keyword>
<dbReference type="EMBL" id="CAXLJM020000004">
    <property type="protein sequence ID" value="CAL8070757.1"/>
    <property type="molecule type" value="Genomic_DNA"/>
</dbReference>
<dbReference type="InterPro" id="IPR019594">
    <property type="entry name" value="Glu/Gly-bd"/>
</dbReference>
<dbReference type="InterPro" id="IPR050087">
    <property type="entry name" value="AON_synthase_class-II"/>
</dbReference>
<evidence type="ECO:0000256" key="17">
    <source>
        <dbReference type="ARBA" id="ARBA00048528"/>
    </source>
</evidence>
<keyword evidence="23" id="KW-1185">Reference proteome</keyword>
<evidence type="ECO:0000259" key="20">
    <source>
        <dbReference type="Pfam" id="PF00155"/>
    </source>
</evidence>
<dbReference type="InterPro" id="IPR004839">
    <property type="entry name" value="Aminotransferase_I/II_large"/>
</dbReference>
<dbReference type="Gene3D" id="3.80.10.10">
    <property type="entry name" value="Ribonuclease Inhibitor"/>
    <property type="match status" value="1"/>
</dbReference>
<evidence type="ECO:0000256" key="6">
    <source>
        <dbReference type="ARBA" id="ARBA00022679"/>
    </source>
</evidence>
<keyword evidence="16" id="KW-0012">Acyltransferase</keyword>
<evidence type="ECO:0000313" key="22">
    <source>
        <dbReference type="EMBL" id="CAL8070757.1"/>
    </source>
</evidence>
<evidence type="ECO:0000256" key="1">
    <source>
        <dbReference type="ARBA" id="ARBA00001933"/>
    </source>
</evidence>
<feature type="compositionally biased region" description="Basic and acidic residues" evidence="18">
    <location>
        <begin position="98"/>
        <end position="110"/>
    </location>
</feature>
<dbReference type="InterPro" id="IPR032675">
    <property type="entry name" value="LRR_dom_sf"/>
</dbReference>
<evidence type="ECO:0000256" key="10">
    <source>
        <dbReference type="ARBA" id="ARBA00023065"/>
    </source>
</evidence>
<dbReference type="Gene3D" id="3.40.640.10">
    <property type="entry name" value="Type I PLP-dependent aspartate aminotransferase-like (Major domain)"/>
    <property type="match status" value="1"/>
</dbReference>
<keyword evidence="14" id="KW-1071">Ligand-gated ion channel</keyword>
<keyword evidence="12" id="KW-0675">Receptor</keyword>
<feature type="domain" description="Ionotropic glutamate receptor L-glutamate and glycine-binding" evidence="21">
    <location>
        <begin position="1773"/>
        <end position="1872"/>
    </location>
</feature>
<dbReference type="PROSITE" id="PS00599">
    <property type="entry name" value="AA_TRANSFER_CLASS_2"/>
    <property type="match status" value="1"/>
</dbReference>
<evidence type="ECO:0000256" key="12">
    <source>
        <dbReference type="ARBA" id="ARBA00023170"/>
    </source>
</evidence>
<evidence type="ECO:0000256" key="18">
    <source>
        <dbReference type="SAM" id="MobiDB-lite"/>
    </source>
</evidence>
<evidence type="ECO:0000256" key="7">
    <source>
        <dbReference type="ARBA" id="ARBA00022692"/>
    </source>
</evidence>
<dbReference type="Pfam" id="PF10613">
    <property type="entry name" value="Lig_chan-Glu_bd"/>
    <property type="match status" value="1"/>
</dbReference>
<comment type="caution">
    <text evidence="22">The sequence shown here is derived from an EMBL/GenBank/DDBJ whole genome shotgun (WGS) entry which is preliminary data.</text>
</comment>
<gene>
    <name evidence="22" type="ORF">ODALV1_LOCUS1405</name>
</gene>
<comment type="similarity">
    <text evidence="3">Belongs to the class-II pyridoxal-phosphate-dependent aminotransferase family.</text>
</comment>
<dbReference type="Gene3D" id="3.40.190.10">
    <property type="entry name" value="Periplasmic binding protein-like II"/>
    <property type="match status" value="1"/>
</dbReference>
<dbReference type="EC" id="2.3.1.50" evidence="4"/>
<feature type="region of interest" description="Disordered" evidence="18">
    <location>
        <begin position="14"/>
        <end position="110"/>
    </location>
</feature>
<keyword evidence="9 19" id="KW-1133">Transmembrane helix</keyword>
<comment type="catalytic activity">
    <reaction evidence="17">
        <text>L-serine + hexadecanoyl-CoA + H(+) = 3-oxosphinganine + CO2 + CoA</text>
        <dbReference type="Rhea" id="RHEA:14761"/>
        <dbReference type="ChEBI" id="CHEBI:15378"/>
        <dbReference type="ChEBI" id="CHEBI:16526"/>
        <dbReference type="ChEBI" id="CHEBI:33384"/>
        <dbReference type="ChEBI" id="CHEBI:57287"/>
        <dbReference type="ChEBI" id="CHEBI:57379"/>
        <dbReference type="ChEBI" id="CHEBI:58299"/>
        <dbReference type="EC" id="2.3.1.50"/>
    </reaction>
</comment>
<feature type="domain" description="Aminotransferase class I/classII large" evidence="20">
    <location>
        <begin position="213"/>
        <end position="573"/>
    </location>
</feature>
<feature type="compositionally biased region" description="Basic and acidic residues" evidence="18">
    <location>
        <begin position="17"/>
        <end position="87"/>
    </location>
</feature>
<proteinExistence type="inferred from homology"/>
<evidence type="ECO:0000256" key="11">
    <source>
        <dbReference type="ARBA" id="ARBA00023136"/>
    </source>
</evidence>
<evidence type="ECO:0000256" key="19">
    <source>
        <dbReference type="SAM" id="Phobius"/>
    </source>
</evidence>
<dbReference type="PANTHER" id="PTHR13693">
    <property type="entry name" value="CLASS II AMINOTRANSFERASE/8-AMINO-7-OXONONANOATE SYNTHASE"/>
    <property type="match status" value="1"/>
</dbReference>
<evidence type="ECO:0000259" key="21">
    <source>
        <dbReference type="Pfam" id="PF10613"/>
    </source>
</evidence>
<evidence type="ECO:0000256" key="9">
    <source>
        <dbReference type="ARBA" id="ARBA00022989"/>
    </source>
</evidence>
<evidence type="ECO:0000313" key="23">
    <source>
        <dbReference type="Proteomes" id="UP001642540"/>
    </source>
</evidence>
<keyword evidence="7 19" id="KW-0812">Transmembrane</keyword>
<evidence type="ECO:0000256" key="16">
    <source>
        <dbReference type="ARBA" id="ARBA00023315"/>
    </source>
</evidence>
<organism evidence="22 23">
    <name type="scientific">Orchesella dallaii</name>
    <dbReference type="NCBI Taxonomy" id="48710"/>
    <lineage>
        <taxon>Eukaryota</taxon>
        <taxon>Metazoa</taxon>
        <taxon>Ecdysozoa</taxon>
        <taxon>Arthropoda</taxon>
        <taxon>Hexapoda</taxon>
        <taxon>Collembola</taxon>
        <taxon>Entomobryomorpha</taxon>
        <taxon>Entomobryoidea</taxon>
        <taxon>Orchesellidae</taxon>
        <taxon>Orchesellinae</taxon>
        <taxon>Orchesella</taxon>
    </lineage>
</organism>
<evidence type="ECO:0000256" key="2">
    <source>
        <dbReference type="ARBA" id="ARBA00004141"/>
    </source>
</evidence>
<sequence length="1892" mass="216373">MKPFDMSCIAVMASPEQRAEWSRVKAARNLEKSKDQHERSGNLKGDEKEQRGDMNGDEKEQRGDLNGDEKEQRGDLNGDEKEEHKQSGDLNGEENEEHVEARRHEQRERGLDTHEGISAWNVICTWFCYLIITIVGVFNDLLRPRPAHYEKNREGYVPLYCGFEGFFMRNAFRLMRDLFGKPIASVPGQYVTLLDRETKDGGLTWNLTGGQSHYINLGSYNYLGFAQNEGACAEAAIQAIRKYGVGTCSARSELGNSSIINELDQLVAKFVGSQAAITFAMGFATNSMNIPAILNERCLVLSDEKNHASIIRGLKLSRATVLKFKHNNMASLEAKLKEATNYGNPMANSNSDWEKIVIVVEGIYSMEGSIVPLPEVIALKKKYNAYLYLDEAHSIGAMGPNGRGVVDYFGCKARDVDVLMGTFSKSFGSAGGYIAGSKQLIALVRRESHAHACGTAMSPPVVAQIITSMRIIMGEDGTRVGIKRIRQLARNTRYFRQKLKQAGFVVYGNDDSPVVPVAIIVPSKIPYFVREMLKRGVATVGVSYPATGLCEGRARFCMSASHTKEMLDHAIGAMCEVGQQKNLADKRMENDNTPTKTIKLEVPYSIPYYDDLKESVAPHGLAKYDYVTPVLAVDVWPTILSYVTEKKDLESVMNTCQLFHDILQPRAFTELILPLLLLKRTIPSESLLACRGINQYTKSFVETTRFTLSPWYLNVIFFHDLDVFIRESLPNLPLNVNPFVCKRAVLHAYSSADLQNFLLLTKNYGSNLNRLFLCVDMTRAVVLESLEMLLQVLNHLPKIQILDLDLKDFRTTPVENEEDLVISPFIFPALNSFSELTMRFCNTPAGIDNSDNISPFIPQFIQNFFQSYGPQLDSFSCDVSMLNVGIPPEFFTSTLPNIKQFEMKFTTPSINTLDTIAQFRFPKLESLILRRCPFSIPFSPALLRILQNFGNSVTDLNYEDREQIDLDQFAIEDLKPLSKITKLTIYWRCNDSTALWLVLHVVLPNLKYLKFQSKDLHDGAVVPGYNRRQAYFNMFPQLEKLIWCIYGEERCFIEKTFTRNIQLPGADRRLIRMGNNNATMKTTDLEKVPLPTHLQDIANSVAAAGIKEYDYFTYVLAVDVWPIILSYITEKKDLESAMNTCQLFQDILQPRAFTELILPLLLLKKTMSHQSVLTCRGINKATNSTVENVLFSVLPYFYPNSLWFENLEDFITEKLPTLPLNVSPFIWKRAVLRASKPTQFPNILILSKNYGTSLNELHLSIEIPSDLNSPLLQVLSNIPQIKNLNLRLIFGDFATGPDNQNEEHQEPAPIFPMLNNLLDLTIDLYQVDQILPLVCYTRTTPLVSQFMQNLIRTYGPQLNSFSCSRALLSMRLPKDFFTSTLANIKKFQVINKPFNVTFNTIAQFKFPKLEYLSFERKYKHEKIPFSPSLLRMLGNFGDTLTELYCEGLEEILMEDQIAVAAGTWKPLLKLTKLTVYWKCFGGDIWAVLQVILPNLRCLKFQPNICSEEAPVPDYNRRQAYFNMFPKLEKLIWCIYGKEMNFIETTFALALSIPNFGFYRKDIDIQNAILGIANHLARKCPIVLIFDDILPTPAANRILTKFSNKDSPKPQLLIILDFSTRHLPKLRSQYETKDAGETLLKFLHILYRKSRCYTFIIWISDPRILQTHSLNVVHPGWRENDVVILATQHITRRYRSLIGARFWNEIPNIVALKRRYDEETITNEVRVFTVIPYFDRERKKSQELDVWLVKQNQFLHNRTLFFDKFKSFYLAPLRVAQYWKVPFLIWGSYANPFMDGLDWRLLQMCRKALNFTYVFQNVHNYGRMDRNGTWVRGMMKLLRNDEVDIGIGGVAMYSELMEAFGFTRSYYTDSFNFISPINEVQEGTLRAILAPFK</sequence>
<evidence type="ECO:0000256" key="8">
    <source>
        <dbReference type="ARBA" id="ARBA00022898"/>
    </source>
</evidence>
<evidence type="ECO:0000256" key="13">
    <source>
        <dbReference type="ARBA" id="ARBA00023180"/>
    </source>
</evidence>
<reference evidence="22 23" key="1">
    <citation type="submission" date="2024-08" db="EMBL/GenBank/DDBJ databases">
        <authorList>
            <person name="Cucini C."/>
            <person name="Frati F."/>
        </authorList>
    </citation>
    <scope>NUCLEOTIDE SEQUENCE [LARGE SCALE GENOMIC DNA]</scope>
</reference>
<comment type="subcellular location">
    <subcellularLocation>
        <location evidence="2">Membrane</location>
        <topology evidence="2">Multi-pass membrane protein</topology>
    </subcellularLocation>
</comment>
<feature type="transmembrane region" description="Helical" evidence="19">
    <location>
        <begin position="117"/>
        <end position="138"/>
    </location>
</feature>
<evidence type="ECO:0000256" key="3">
    <source>
        <dbReference type="ARBA" id="ARBA00008392"/>
    </source>
</evidence>
<dbReference type="InterPro" id="IPR015422">
    <property type="entry name" value="PyrdxlP-dep_Trfase_small"/>
</dbReference>
<protein>
    <recommendedName>
        <fullName evidence="4">serine C-palmitoyltransferase</fullName>
        <ecNumber evidence="4">2.3.1.50</ecNumber>
    </recommendedName>
</protein>
<keyword evidence="8" id="KW-0663">Pyridoxal phosphate</keyword>
<dbReference type="InterPro" id="IPR015424">
    <property type="entry name" value="PyrdxlP-dep_Trfase"/>
</dbReference>
<dbReference type="SUPFAM" id="SSF53850">
    <property type="entry name" value="Periplasmic binding protein-like II"/>
    <property type="match status" value="1"/>
</dbReference>
<keyword evidence="5" id="KW-0813">Transport</keyword>
<keyword evidence="11 19" id="KW-0472">Membrane</keyword>
<evidence type="ECO:0000256" key="5">
    <source>
        <dbReference type="ARBA" id="ARBA00022448"/>
    </source>
</evidence>
<evidence type="ECO:0000256" key="4">
    <source>
        <dbReference type="ARBA" id="ARBA00013220"/>
    </source>
</evidence>
<keyword evidence="15" id="KW-0407">Ion channel</keyword>
<dbReference type="SUPFAM" id="SSF53383">
    <property type="entry name" value="PLP-dependent transferases"/>
    <property type="match status" value="1"/>
</dbReference>
<dbReference type="CDD" id="cd06454">
    <property type="entry name" value="KBL_like"/>
    <property type="match status" value="1"/>
</dbReference>
<dbReference type="Proteomes" id="UP001642540">
    <property type="component" value="Unassembled WGS sequence"/>
</dbReference>
<dbReference type="Pfam" id="PF00155">
    <property type="entry name" value="Aminotran_1_2"/>
    <property type="match status" value="1"/>
</dbReference>